<proteinExistence type="predicted"/>
<comment type="caution">
    <text evidence="1">The sequence shown here is derived from an EMBL/GenBank/DDBJ whole genome shotgun (WGS) entry which is preliminary data.</text>
</comment>
<gene>
    <name evidence="1" type="ORF">PXEA_LOCUS3527</name>
</gene>
<dbReference type="Proteomes" id="UP000784294">
    <property type="component" value="Unassembled WGS sequence"/>
</dbReference>
<evidence type="ECO:0000313" key="1">
    <source>
        <dbReference type="EMBL" id="VEL10087.1"/>
    </source>
</evidence>
<protein>
    <submittedName>
        <fullName evidence="1">Uncharacterized protein</fullName>
    </submittedName>
</protein>
<organism evidence="1 2">
    <name type="scientific">Protopolystoma xenopodis</name>
    <dbReference type="NCBI Taxonomy" id="117903"/>
    <lineage>
        <taxon>Eukaryota</taxon>
        <taxon>Metazoa</taxon>
        <taxon>Spiralia</taxon>
        <taxon>Lophotrochozoa</taxon>
        <taxon>Platyhelminthes</taxon>
        <taxon>Monogenea</taxon>
        <taxon>Polyopisthocotylea</taxon>
        <taxon>Polystomatidea</taxon>
        <taxon>Polystomatidae</taxon>
        <taxon>Protopolystoma</taxon>
    </lineage>
</organism>
<evidence type="ECO:0000313" key="2">
    <source>
        <dbReference type="Proteomes" id="UP000784294"/>
    </source>
</evidence>
<keyword evidence="2" id="KW-1185">Reference proteome</keyword>
<dbReference type="AlphaFoldDB" id="A0A448WEW5"/>
<reference evidence="1" key="1">
    <citation type="submission" date="2018-11" db="EMBL/GenBank/DDBJ databases">
        <authorList>
            <consortium name="Pathogen Informatics"/>
        </authorList>
    </citation>
    <scope>NUCLEOTIDE SEQUENCE</scope>
</reference>
<dbReference type="OrthoDB" id="4494341at2759"/>
<sequence>MTGVGETVREYLHRLLDRDTCLLVWIHAKRCPGLYYLERRAMSFALRYFTHQVNSMRDVFQSLSQKDLLALLKSHRITLMGK</sequence>
<accession>A0A448WEW5</accession>
<name>A0A448WEW5_9PLAT</name>
<dbReference type="EMBL" id="CAAALY010007998">
    <property type="protein sequence ID" value="VEL10087.1"/>
    <property type="molecule type" value="Genomic_DNA"/>
</dbReference>